<dbReference type="SMR" id="A0A1H6D3W9"/>
<keyword evidence="4" id="KW-1185">Reference proteome</keyword>
<dbReference type="Pfam" id="PF12680">
    <property type="entry name" value="SnoaL_2"/>
    <property type="match status" value="1"/>
</dbReference>
<evidence type="ECO:0000313" key="3">
    <source>
        <dbReference type="EMBL" id="SFD10390.1"/>
    </source>
</evidence>
<gene>
    <name evidence="2" type="ORF">SAMN02982929_03942</name>
    <name evidence="3" type="ORF">SAMN05216506_102537</name>
</gene>
<evidence type="ECO:0000259" key="1">
    <source>
        <dbReference type="Pfam" id="PF12680"/>
    </source>
</evidence>
<evidence type="ECO:0000313" key="2">
    <source>
        <dbReference type="EMBL" id="SEG80059.1"/>
    </source>
</evidence>
<dbReference type="RefSeq" id="WP_093349723.1">
    <property type="nucleotide sequence ID" value="NZ_FNVB01000005.1"/>
</dbReference>
<accession>A0A1I1PWX8</accession>
<keyword evidence="2" id="KW-0413">Isomerase</keyword>
<reference evidence="2" key="2">
    <citation type="submission" date="2016-10" db="EMBL/GenBank/DDBJ databases">
        <authorList>
            <person name="de Groot N.N."/>
        </authorList>
    </citation>
    <scope>NUCLEOTIDE SEQUENCE [LARGE SCALE GENOMIC DNA]</scope>
    <source>
        <strain evidence="2">ATCC 20501</strain>
    </source>
</reference>
<dbReference type="Proteomes" id="UP000236729">
    <property type="component" value="Unassembled WGS sequence"/>
</dbReference>
<proteinExistence type="predicted"/>
<dbReference type="Proteomes" id="UP000199690">
    <property type="component" value="Unassembled WGS sequence"/>
</dbReference>
<feature type="domain" description="SnoaL-like" evidence="1">
    <location>
        <begin position="17"/>
        <end position="123"/>
    </location>
</feature>
<accession>A0A1H6D3W9</accession>
<dbReference type="EMBL" id="FOME01000002">
    <property type="protein sequence ID" value="SFD10390.1"/>
    <property type="molecule type" value="Genomic_DNA"/>
</dbReference>
<dbReference type="GO" id="GO:0016853">
    <property type="term" value="F:isomerase activity"/>
    <property type="evidence" value="ECO:0007669"/>
    <property type="project" value="UniProtKB-KW"/>
</dbReference>
<protein>
    <submittedName>
        <fullName evidence="2">Ketosteroid isomerase-related protein</fullName>
    </submittedName>
</protein>
<sequence>MSSTATAELDEQRISIVRRAFELIDAGDPALLDLYTDDVELYFPKFGFGRGKEDMAEFAQRLWADLSALEHDIDGLDIMVAGDRIIVEGREWGVTADGRRWPDQRVSTGRFCNVFTFRGTLISSVRIYVDPDFTSSHEQKVRQLHRDPK</sequence>
<dbReference type="Gene3D" id="3.10.450.50">
    <property type="match status" value="1"/>
</dbReference>
<dbReference type="InterPro" id="IPR032710">
    <property type="entry name" value="NTF2-like_dom_sf"/>
</dbReference>
<evidence type="ECO:0000313" key="4">
    <source>
        <dbReference type="Proteomes" id="UP000199690"/>
    </source>
</evidence>
<dbReference type="AlphaFoldDB" id="A0A1H6D3W9"/>
<dbReference type="SUPFAM" id="SSF54427">
    <property type="entry name" value="NTF2-like"/>
    <property type="match status" value="1"/>
</dbReference>
<dbReference type="EMBL" id="FNVB01000005">
    <property type="protein sequence ID" value="SEG80059.1"/>
    <property type="molecule type" value="Genomic_DNA"/>
</dbReference>
<reference evidence="4 5" key="1">
    <citation type="submission" date="2016-10" db="EMBL/GenBank/DDBJ databases">
        <authorList>
            <person name="Varghese N."/>
            <person name="Submissions S."/>
        </authorList>
    </citation>
    <scope>NUCLEOTIDE SEQUENCE [LARGE SCALE GENOMIC DNA]</scope>
    <source>
        <strain evidence="5">ATCC 20501</strain>
        <strain evidence="3 4">CGMCC 4.3529</strain>
    </source>
</reference>
<name>A0A1H6D3W9_9PSEU</name>
<dbReference type="CDD" id="cd00531">
    <property type="entry name" value="NTF2_like"/>
    <property type="match status" value="1"/>
</dbReference>
<dbReference type="InterPro" id="IPR037401">
    <property type="entry name" value="SnoaL-like"/>
</dbReference>
<evidence type="ECO:0000313" key="5">
    <source>
        <dbReference type="Proteomes" id="UP000236729"/>
    </source>
</evidence>
<organism evidence="2 5">
    <name type="scientific">Saccharopolyspora kobensis</name>
    <dbReference type="NCBI Taxonomy" id="146035"/>
    <lineage>
        <taxon>Bacteria</taxon>
        <taxon>Bacillati</taxon>
        <taxon>Actinomycetota</taxon>
        <taxon>Actinomycetes</taxon>
        <taxon>Pseudonocardiales</taxon>
        <taxon>Pseudonocardiaceae</taxon>
        <taxon>Saccharopolyspora</taxon>
    </lineage>
</organism>